<name>A0A4R7K152_9GAMM</name>
<dbReference type="InterPro" id="IPR036271">
    <property type="entry name" value="Tet_transcr_reg_TetR-rel_C_sf"/>
</dbReference>
<dbReference type="InterPro" id="IPR009057">
    <property type="entry name" value="Homeodomain-like_sf"/>
</dbReference>
<evidence type="ECO:0000256" key="1">
    <source>
        <dbReference type="ARBA" id="ARBA00023015"/>
    </source>
</evidence>
<reference evidence="6 7" key="1">
    <citation type="submission" date="2019-03" db="EMBL/GenBank/DDBJ databases">
        <title>Genomic Encyclopedia of Type Strains, Phase IV (KMG-IV): sequencing the most valuable type-strain genomes for metagenomic binning, comparative biology and taxonomic classification.</title>
        <authorList>
            <person name="Goeker M."/>
        </authorList>
    </citation>
    <scope>NUCLEOTIDE SEQUENCE [LARGE SCALE GENOMIC DNA]</scope>
    <source>
        <strain evidence="6 7">DSM 15505</strain>
    </source>
</reference>
<dbReference type="PANTHER" id="PTHR47506">
    <property type="entry name" value="TRANSCRIPTIONAL REGULATORY PROTEIN"/>
    <property type="match status" value="1"/>
</dbReference>
<feature type="domain" description="HTH tetR-type" evidence="5">
    <location>
        <begin position="6"/>
        <end position="66"/>
    </location>
</feature>
<dbReference type="AlphaFoldDB" id="A0A4R7K152"/>
<evidence type="ECO:0000256" key="3">
    <source>
        <dbReference type="ARBA" id="ARBA00023163"/>
    </source>
</evidence>
<accession>A0A4R7K152</accession>
<dbReference type="OrthoDB" id="270177at2"/>
<protein>
    <submittedName>
        <fullName evidence="6">TetR family transcriptional regulator</fullName>
    </submittedName>
</protein>
<keyword evidence="7" id="KW-1185">Reference proteome</keyword>
<dbReference type="Pfam" id="PF16925">
    <property type="entry name" value="TetR_C_13"/>
    <property type="match status" value="1"/>
</dbReference>
<dbReference type="EMBL" id="SOAX01000001">
    <property type="protein sequence ID" value="TDT44156.1"/>
    <property type="molecule type" value="Genomic_DNA"/>
</dbReference>
<dbReference type="Gene3D" id="1.10.357.10">
    <property type="entry name" value="Tetracycline Repressor, domain 2"/>
    <property type="match status" value="1"/>
</dbReference>
<feature type="DNA-binding region" description="H-T-H motif" evidence="4">
    <location>
        <begin position="29"/>
        <end position="48"/>
    </location>
</feature>
<sequence length="201" mass="22526">MPRSTRHDPETTVRRAAHLFWERGYHACSLKQLETALDMRPGSIYAAFGSKESLFRAALMAYYEQLHQGMTQVLASHERVLDGLAAYLRQLAVEATMQPDNEEAAPVPACMMVKTLLEATVDTPGLEDTVNDLFDRIERDLTTTLETARDQGELAADVDCARLARLWQAQIMGLRTFAQRRVDAEVVTLLAEDMIQAMPVT</sequence>
<dbReference type="InterPro" id="IPR011075">
    <property type="entry name" value="TetR_C"/>
</dbReference>
<proteinExistence type="predicted"/>
<evidence type="ECO:0000313" key="7">
    <source>
        <dbReference type="Proteomes" id="UP000295830"/>
    </source>
</evidence>
<dbReference type="Pfam" id="PF00440">
    <property type="entry name" value="TetR_N"/>
    <property type="match status" value="1"/>
</dbReference>
<dbReference type="SUPFAM" id="SSF48498">
    <property type="entry name" value="Tetracyclin repressor-like, C-terminal domain"/>
    <property type="match status" value="1"/>
</dbReference>
<comment type="caution">
    <text evidence="6">The sequence shown here is derived from an EMBL/GenBank/DDBJ whole genome shotgun (WGS) entry which is preliminary data.</text>
</comment>
<dbReference type="PROSITE" id="PS50977">
    <property type="entry name" value="HTH_TETR_2"/>
    <property type="match status" value="1"/>
</dbReference>
<gene>
    <name evidence="6" type="ORF">DES49_0256</name>
</gene>
<dbReference type="GO" id="GO:0003677">
    <property type="term" value="F:DNA binding"/>
    <property type="evidence" value="ECO:0007669"/>
    <property type="project" value="UniProtKB-UniRule"/>
</dbReference>
<keyword evidence="2 4" id="KW-0238">DNA-binding</keyword>
<evidence type="ECO:0000313" key="6">
    <source>
        <dbReference type="EMBL" id="TDT44156.1"/>
    </source>
</evidence>
<organism evidence="6 7">
    <name type="scientific">Halospina denitrificans</name>
    <dbReference type="NCBI Taxonomy" id="332522"/>
    <lineage>
        <taxon>Bacteria</taxon>
        <taxon>Pseudomonadati</taxon>
        <taxon>Pseudomonadota</taxon>
        <taxon>Gammaproteobacteria</taxon>
        <taxon>Halospina</taxon>
    </lineage>
</organism>
<evidence type="ECO:0000256" key="2">
    <source>
        <dbReference type="ARBA" id="ARBA00023125"/>
    </source>
</evidence>
<evidence type="ECO:0000259" key="5">
    <source>
        <dbReference type="PROSITE" id="PS50977"/>
    </source>
</evidence>
<dbReference type="Gene3D" id="1.10.10.60">
    <property type="entry name" value="Homeodomain-like"/>
    <property type="match status" value="1"/>
</dbReference>
<dbReference type="PANTHER" id="PTHR47506:SF10">
    <property type="entry name" value="TRANSCRIPTIONAL REGULATORY PROTEIN"/>
    <property type="match status" value="1"/>
</dbReference>
<keyword evidence="1" id="KW-0805">Transcription regulation</keyword>
<dbReference type="RefSeq" id="WP_133734571.1">
    <property type="nucleotide sequence ID" value="NZ_SOAX01000001.1"/>
</dbReference>
<evidence type="ECO:0000256" key="4">
    <source>
        <dbReference type="PROSITE-ProRule" id="PRU00335"/>
    </source>
</evidence>
<dbReference type="SUPFAM" id="SSF46689">
    <property type="entry name" value="Homeodomain-like"/>
    <property type="match status" value="1"/>
</dbReference>
<dbReference type="InterPro" id="IPR001647">
    <property type="entry name" value="HTH_TetR"/>
</dbReference>
<dbReference type="Proteomes" id="UP000295830">
    <property type="component" value="Unassembled WGS sequence"/>
</dbReference>
<keyword evidence="3" id="KW-0804">Transcription</keyword>